<evidence type="ECO:0000313" key="3">
    <source>
        <dbReference type="EMBL" id="ORA71472.1"/>
    </source>
</evidence>
<evidence type="ECO:0008006" key="5">
    <source>
        <dbReference type="Google" id="ProtNLM"/>
    </source>
</evidence>
<dbReference type="Proteomes" id="UP000192801">
    <property type="component" value="Unassembled WGS sequence"/>
</dbReference>
<feature type="transmembrane region" description="Helical" evidence="2">
    <location>
        <begin position="131"/>
        <end position="152"/>
    </location>
</feature>
<evidence type="ECO:0000256" key="1">
    <source>
        <dbReference type="SAM" id="MobiDB-lite"/>
    </source>
</evidence>
<feature type="compositionally biased region" description="Basic and acidic residues" evidence="1">
    <location>
        <begin position="182"/>
        <end position="196"/>
    </location>
</feature>
<sequence length="211" mass="21178">MADGSVRSLRVAQLLLVAAAAALWGASRLTWVTVSTVADLGEAKTVRLDGATWAAALVPLALVLLATAVATLAVRGVLLRVLAVLVALTVAGIGYLGISQFTGADVTPRAAVLADVPVASVAEVQRSHPAAVLPLLAGVVGLAAAVLMMRVARGTAGTVGRYAAPAARRDAAARPGAAGGEVSERSLWDAIDEGHDPTVLPTDPDSGAEGR</sequence>
<dbReference type="InterPro" id="IPR011746">
    <property type="entry name" value="Trp_synth-assoc_CHP"/>
</dbReference>
<feature type="transmembrane region" description="Helical" evidence="2">
    <location>
        <begin position="81"/>
        <end position="98"/>
    </location>
</feature>
<dbReference type="OrthoDB" id="4372702at2"/>
<dbReference type="AlphaFoldDB" id="A0A1X0DGZ4"/>
<keyword evidence="4" id="KW-1185">Reference proteome</keyword>
<keyword evidence="2" id="KW-1133">Transmembrane helix</keyword>
<keyword evidence="2" id="KW-0472">Membrane</keyword>
<keyword evidence="2" id="KW-0812">Transmembrane</keyword>
<dbReference type="EMBL" id="MVHS01000013">
    <property type="protein sequence ID" value="ORA71472.1"/>
    <property type="molecule type" value="Genomic_DNA"/>
</dbReference>
<proteinExistence type="predicted"/>
<gene>
    <name evidence="3" type="ORF">BST26_07990</name>
</gene>
<evidence type="ECO:0000313" key="4">
    <source>
        <dbReference type="Proteomes" id="UP000192801"/>
    </source>
</evidence>
<feature type="transmembrane region" description="Helical" evidence="2">
    <location>
        <begin position="52"/>
        <end position="74"/>
    </location>
</feature>
<organism evidence="3 4">
    <name type="scientific">Mycolicibacterium insubricum</name>
    <dbReference type="NCBI Taxonomy" id="444597"/>
    <lineage>
        <taxon>Bacteria</taxon>
        <taxon>Bacillati</taxon>
        <taxon>Actinomycetota</taxon>
        <taxon>Actinomycetes</taxon>
        <taxon>Mycobacteriales</taxon>
        <taxon>Mycobacteriaceae</taxon>
        <taxon>Mycolicibacterium</taxon>
    </lineage>
</organism>
<evidence type="ECO:0000256" key="2">
    <source>
        <dbReference type="SAM" id="Phobius"/>
    </source>
</evidence>
<dbReference type="InterPro" id="IPR019051">
    <property type="entry name" value="Trp_biosyn_TM_oprn/chp"/>
</dbReference>
<dbReference type="NCBIfam" id="TIGR02234">
    <property type="entry name" value="trp_oprn_chp"/>
    <property type="match status" value="1"/>
</dbReference>
<accession>A0A1X0DGZ4</accession>
<name>A0A1X0DGZ4_9MYCO</name>
<dbReference type="RefSeq" id="WP_083030240.1">
    <property type="nucleotide sequence ID" value="NZ_AP022618.1"/>
</dbReference>
<protein>
    <recommendedName>
        <fullName evidence="5">TIGR02234 family membrane protein</fullName>
    </recommendedName>
</protein>
<reference evidence="3 4" key="1">
    <citation type="submission" date="2016-12" db="EMBL/GenBank/DDBJ databases">
        <title>The new phylogeny of genus Mycobacterium.</title>
        <authorList>
            <person name="Tortoli E."/>
            <person name="Trovato A."/>
            <person name="Cirillo D.M."/>
        </authorList>
    </citation>
    <scope>NUCLEOTIDE SEQUENCE [LARGE SCALE GENOMIC DNA]</scope>
    <source>
        <strain evidence="3 4">DSM 45130</strain>
    </source>
</reference>
<comment type="caution">
    <text evidence="3">The sequence shown here is derived from an EMBL/GenBank/DDBJ whole genome shotgun (WGS) entry which is preliminary data.</text>
</comment>
<feature type="region of interest" description="Disordered" evidence="1">
    <location>
        <begin position="172"/>
        <end position="211"/>
    </location>
</feature>
<dbReference type="Pfam" id="PF09534">
    <property type="entry name" value="Trp_oprn_chp"/>
    <property type="match status" value="1"/>
</dbReference>
<dbReference type="STRING" id="444597.BST26_07990"/>